<dbReference type="PANTHER" id="PTHR44920">
    <property type="entry name" value="RHODANESE-LIKE DOMAIN-CONTAINING PROTEIN 14, CHLOROPLASTIC-RELATED"/>
    <property type="match status" value="1"/>
</dbReference>
<dbReference type="EMBL" id="FO082265">
    <property type="protein sequence ID" value="CCO19488.1"/>
    <property type="molecule type" value="Genomic_DNA"/>
</dbReference>
<evidence type="ECO:0008006" key="3">
    <source>
        <dbReference type="Google" id="ProtNLM"/>
    </source>
</evidence>
<reference evidence="1 2" key="1">
    <citation type="submission" date="2011-10" db="EMBL/GenBank/DDBJ databases">
        <authorList>
            <person name="Genoscope - CEA"/>
        </authorList>
    </citation>
    <scope>NUCLEOTIDE SEQUENCE [LARGE SCALE GENOMIC DNA]</scope>
    <source>
        <strain evidence="1 2">RCC 1105</strain>
    </source>
</reference>
<dbReference type="GeneID" id="19011703"/>
<dbReference type="Gene3D" id="3.40.250.10">
    <property type="entry name" value="Rhodanese-like domain"/>
    <property type="match status" value="1"/>
</dbReference>
<dbReference type="InterPro" id="IPR036873">
    <property type="entry name" value="Rhodanese-like_dom_sf"/>
</dbReference>
<dbReference type="SUPFAM" id="SSF52821">
    <property type="entry name" value="Rhodanese/Cell cycle control phosphatase"/>
    <property type="match status" value="1"/>
</dbReference>
<dbReference type="InterPro" id="IPR043186">
    <property type="entry name" value="Str14"/>
</dbReference>
<sequence length="163" mass="18693">MPKRAKELMQNENWILVDVRPQIDWCRKHAYPSKNCQYFIPLEVRDLRTFTKQAASLAIFPERVFSSSGYANVEENENFIEEVVEEGLWGEKVILYDDVGGVIGEEMMDFQDGVQTPSLMAIHELVARGFGAENIKHMAAGLEWWDEVEDFEIGSAEQMPMGM</sequence>
<proteinExistence type="predicted"/>
<organism evidence="1 2">
    <name type="scientific">Bathycoccus prasinos</name>
    <dbReference type="NCBI Taxonomy" id="41875"/>
    <lineage>
        <taxon>Eukaryota</taxon>
        <taxon>Viridiplantae</taxon>
        <taxon>Chlorophyta</taxon>
        <taxon>Mamiellophyceae</taxon>
        <taxon>Mamiellales</taxon>
        <taxon>Bathycoccaceae</taxon>
        <taxon>Bathycoccus</taxon>
    </lineage>
</organism>
<dbReference type="STRING" id="41875.K8FCH0"/>
<dbReference type="RefSeq" id="XP_007509031.1">
    <property type="nucleotide sequence ID" value="XM_007508969.1"/>
</dbReference>
<dbReference type="PANTHER" id="PTHR44920:SF2">
    <property type="entry name" value="RHODANESE DOMAIN-CONTAINING PROTEIN"/>
    <property type="match status" value="1"/>
</dbReference>
<gene>
    <name evidence="1" type="ordered locus">Bathy14g00840</name>
</gene>
<keyword evidence="2" id="KW-1185">Reference proteome</keyword>
<dbReference type="KEGG" id="bpg:Bathy14g00840"/>
<evidence type="ECO:0000313" key="2">
    <source>
        <dbReference type="Proteomes" id="UP000198341"/>
    </source>
</evidence>
<dbReference type="Proteomes" id="UP000198341">
    <property type="component" value="Chromosome 14"/>
</dbReference>
<name>K8FCH0_9CHLO</name>
<dbReference type="OrthoDB" id="496335at2759"/>
<evidence type="ECO:0000313" key="1">
    <source>
        <dbReference type="EMBL" id="CCO19488.1"/>
    </source>
</evidence>
<dbReference type="GO" id="GO:0009507">
    <property type="term" value="C:chloroplast"/>
    <property type="evidence" value="ECO:0007669"/>
    <property type="project" value="TreeGrafter"/>
</dbReference>
<dbReference type="AlphaFoldDB" id="K8FCH0"/>
<accession>K8FCH0</accession>
<protein>
    <recommendedName>
        <fullName evidence="3">Rhodanese domain-containing protein</fullName>
    </recommendedName>
</protein>